<dbReference type="Proteomes" id="UP000327236">
    <property type="component" value="Unassembled WGS sequence"/>
</dbReference>
<dbReference type="EMBL" id="JBBVUL010000009">
    <property type="protein sequence ID" value="MEL0565404.1"/>
    <property type="molecule type" value="Genomic_DNA"/>
</dbReference>
<evidence type="ECO:0000313" key="3">
    <source>
        <dbReference type="EMBL" id="MEL0565404.1"/>
    </source>
</evidence>
<evidence type="ECO:0000313" key="2">
    <source>
        <dbReference type="EMBL" id="KAA9324386.1"/>
    </source>
</evidence>
<dbReference type="GO" id="GO:0005829">
    <property type="term" value="C:cytosol"/>
    <property type="evidence" value="ECO:0007669"/>
    <property type="project" value="TreeGrafter"/>
</dbReference>
<proteinExistence type="inferred from homology"/>
<dbReference type="OrthoDB" id="9777133at2"/>
<dbReference type="PANTHER" id="PTHR30283:SF4">
    <property type="entry name" value="PEROXIDE STRESS RESISTANCE PROTEIN YAAA"/>
    <property type="match status" value="1"/>
</dbReference>
<dbReference type="PANTHER" id="PTHR30283">
    <property type="entry name" value="PEROXIDE STRESS RESPONSE PROTEIN YAAA"/>
    <property type="match status" value="1"/>
</dbReference>
<keyword evidence="5" id="KW-1185">Reference proteome</keyword>
<protein>
    <recommendedName>
        <fullName evidence="1">UPF0246 protein AAC431_05625</fullName>
    </recommendedName>
</protein>
<evidence type="ECO:0000313" key="5">
    <source>
        <dbReference type="Proteomes" id="UP001385848"/>
    </source>
</evidence>
<gene>
    <name evidence="2" type="primary">yaaA</name>
    <name evidence="3" type="ORF">AAC431_05625</name>
    <name evidence="2" type="ORF">F6H94_00020</name>
</gene>
<dbReference type="RefSeq" id="WP_006587761.1">
    <property type="nucleotide sequence ID" value="NZ_CATOUV010000001.1"/>
</dbReference>
<organism evidence="2 4">
    <name type="scientific">Lactobacillus jensenii</name>
    <dbReference type="NCBI Taxonomy" id="109790"/>
    <lineage>
        <taxon>Bacteria</taxon>
        <taxon>Bacillati</taxon>
        <taxon>Bacillota</taxon>
        <taxon>Bacilli</taxon>
        <taxon>Lactobacillales</taxon>
        <taxon>Lactobacillaceae</taxon>
        <taxon>Lactobacillus</taxon>
    </lineage>
</organism>
<evidence type="ECO:0000313" key="4">
    <source>
        <dbReference type="Proteomes" id="UP000327236"/>
    </source>
</evidence>
<dbReference type="Pfam" id="PF03883">
    <property type="entry name" value="H2O2_YaaD"/>
    <property type="match status" value="1"/>
</dbReference>
<dbReference type="GeneID" id="31743632"/>
<evidence type="ECO:0000256" key="1">
    <source>
        <dbReference type="HAMAP-Rule" id="MF_00652"/>
    </source>
</evidence>
<name>A0A5N1IGZ0_LACJE</name>
<dbReference type="NCBIfam" id="NF002543">
    <property type="entry name" value="PRK02101.1-4"/>
    <property type="match status" value="1"/>
</dbReference>
<dbReference type="GO" id="GO:0033194">
    <property type="term" value="P:response to hydroperoxide"/>
    <property type="evidence" value="ECO:0007669"/>
    <property type="project" value="TreeGrafter"/>
</dbReference>
<accession>A0A5N1IGZ0</accession>
<comment type="caution">
    <text evidence="2">The sequence shown here is derived from an EMBL/GenBank/DDBJ whole genome shotgun (WGS) entry which is preliminary data.</text>
</comment>
<reference evidence="3 5" key="2">
    <citation type="submission" date="2024-04" db="EMBL/GenBank/DDBJ databases">
        <title>Three lactobacilli isolated from voided urine samples from females with type 2 diabetes.</title>
        <authorList>
            <person name="Kula A."/>
            <person name="Stegman N."/>
            <person name="Putonti C."/>
        </authorList>
    </citation>
    <scope>NUCLEOTIDE SEQUENCE [LARGE SCALE GENOMIC DNA]</scope>
    <source>
        <strain evidence="3 5">1855</strain>
    </source>
</reference>
<sequence>MKTIISPAKKMIVNQESFLAKTRPDFLEQAEILADFLKNQEAGRLKQIWEASDKIVQEGIMQLKNMDLEKAQTPAIISYGGIQYQYMAPDLFTEPALIYIQKNLRILSGLYGVLRPFDAVSPYRLELKNKLVGFKDYSLYHFWDSLIHDKLFEDDDTVINLASKEYAKAVTPYLHEGERFITIDFLEKRKDQWKMIGTHAKMSRGEMVRWISENQIKTPEELQAFNDFDYKFDELTSSADKYIFKTQYDFKRH</sequence>
<dbReference type="KEGG" id="lje:BUE77_07850"/>
<dbReference type="InterPro" id="IPR005583">
    <property type="entry name" value="YaaA"/>
</dbReference>
<dbReference type="EMBL" id="VYWW01000001">
    <property type="protein sequence ID" value="KAA9324386.1"/>
    <property type="molecule type" value="Genomic_DNA"/>
</dbReference>
<dbReference type="AlphaFoldDB" id="A0A5N1IGZ0"/>
<comment type="similarity">
    <text evidence="1">Belongs to the UPF0246 family.</text>
</comment>
<reference evidence="2 4" key="1">
    <citation type="submission" date="2019-09" db="EMBL/GenBank/DDBJ databases">
        <title>Draft genome sequence assemblies of isolates from the urinary tract.</title>
        <authorList>
            <person name="Mores C.R."/>
            <person name="Putonti C."/>
            <person name="Wolfe A.J."/>
        </authorList>
    </citation>
    <scope>NUCLEOTIDE SEQUENCE [LARGE SCALE GENOMIC DNA]</scope>
    <source>
        <strain evidence="2 4">UMB246</strain>
    </source>
</reference>
<dbReference type="Proteomes" id="UP001385848">
    <property type="component" value="Unassembled WGS sequence"/>
</dbReference>
<dbReference type="HAMAP" id="MF_00652">
    <property type="entry name" value="UPF0246"/>
    <property type="match status" value="1"/>
</dbReference>